<keyword evidence="2" id="KW-1185">Reference proteome</keyword>
<accession>A0ACC2E274</accession>
<evidence type="ECO:0000313" key="1">
    <source>
        <dbReference type="EMBL" id="KAJ7560541.1"/>
    </source>
</evidence>
<proteinExistence type="predicted"/>
<gene>
    <name evidence="1" type="ORF">O6H91_04G134400</name>
</gene>
<evidence type="ECO:0000313" key="2">
    <source>
        <dbReference type="Proteomes" id="UP001162992"/>
    </source>
</evidence>
<protein>
    <submittedName>
        <fullName evidence="1">Uncharacterized protein</fullName>
    </submittedName>
</protein>
<organism evidence="1 2">
    <name type="scientific">Diphasiastrum complanatum</name>
    <name type="common">Issler's clubmoss</name>
    <name type="synonym">Lycopodium complanatum</name>
    <dbReference type="NCBI Taxonomy" id="34168"/>
    <lineage>
        <taxon>Eukaryota</taxon>
        <taxon>Viridiplantae</taxon>
        <taxon>Streptophyta</taxon>
        <taxon>Embryophyta</taxon>
        <taxon>Tracheophyta</taxon>
        <taxon>Lycopodiopsida</taxon>
        <taxon>Lycopodiales</taxon>
        <taxon>Lycopodiaceae</taxon>
        <taxon>Lycopodioideae</taxon>
        <taxon>Diphasiastrum</taxon>
    </lineage>
</organism>
<dbReference type="Proteomes" id="UP001162992">
    <property type="component" value="Chromosome 4"/>
</dbReference>
<dbReference type="EMBL" id="CM055095">
    <property type="protein sequence ID" value="KAJ7560541.1"/>
    <property type="molecule type" value="Genomic_DNA"/>
</dbReference>
<name>A0ACC2E274_DIPCM</name>
<sequence length="352" mass="39598">MDNLDLYAKGPQALCDQGVKEVPEAYIQPQHERPNSGKPVRGENLPLIDLSRLNGDGRNQVIEELRCACESWGLFHLVNHGFPQSSMDAMMEVGRHFFELPVDEKMRFFGTKASSETRYGLVRFNSDDNRVLEWRDFLFQPCHPLSDEIISTWPNVPLHYREIALEYCKNARALAVRLLALLSESLGLRDSFLNEAFKGHDQLMLINHYPPCPQPDLALGLTGHTDANGFTILQHDDVPGLEVLKDGSWCAVSSIPNALVINMGDQMQILSNGRYKSIEHRAVVSSDKTRFSIATFCGPSYDAIIAPAAELIKQHPTQSAEYREVVYGEYLGQAYARGLEGKFYINSVKIQK</sequence>
<comment type="caution">
    <text evidence="1">The sequence shown here is derived from an EMBL/GenBank/DDBJ whole genome shotgun (WGS) entry which is preliminary data.</text>
</comment>
<reference evidence="2" key="1">
    <citation type="journal article" date="2024" name="Proc. Natl. Acad. Sci. U.S.A.">
        <title>Extraordinary preservation of gene collinearity over three hundred million years revealed in homosporous lycophytes.</title>
        <authorList>
            <person name="Li C."/>
            <person name="Wickell D."/>
            <person name="Kuo L.Y."/>
            <person name="Chen X."/>
            <person name="Nie B."/>
            <person name="Liao X."/>
            <person name="Peng D."/>
            <person name="Ji J."/>
            <person name="Jenkins J."/>
            <person name="Williams M."/>
            <person name="Shu S."/>
            <person name="Plott C."/>
            <person name="Barry K."/>
            <person name="Rajasekar S."/>
            <person name="Grimwood J."/>
            <person name="Han X."/>
            <person name="Sun S."/>
            <person name="Hou Z."/>
            <person name="He W."/>
            <person name="Dai G."/>
            <person name="Sun C."/>
            <person name="Schmutz J."/>
            <person name="Leebens-Mack J.H."/>
            <person name="Li F.W."/>
            <person name="Wang L."/>
        </authorList>
    </citation>
    <scope>NUCLEOTIDE SEQUENCE [LARGE SCALE GENOMIC DNA]</scope>
    <source>
        <strain evidence="2">cv. PW_Plant_1</strain>
    </source>
</reference>